<evidence type="ECO:0000313" key="3">
    <source>
        <dbReference type="Proteomes" id="UP000663853"/>
    </source>
</evidence>
<dbReference type="EMBL" id="CAJMXA010001614">
    <property type="protein sequence ID" value="CAE6466317.1"/>
    <property type="molecule type" value="Genomic_DNA"/>
</dbReference>
<evidence type="ECO:0000256" key="1">
    <source>
        <dbReference type="SAM" id="MobiDB-lite"/>
    </source>
</evidence>
<protein>
    <submittedName>
        <fullName evidence="2">Uncharacterized protein</fullName>
    </submittedName>
</protein>
<feature type="region of interest" description="Disordered" evidence="1">
    <location>
        <begin position="102"/>
        <end position="143"/>
    </location>
</feature>
<dbReference type="Proteomes" id="UP000663853">
    <property type="component" value="Unassembled WGS sequence"/>
</dbReference>
<organism evidence="2 3">
    <name type="scientific">Rhizoctonia solani</name>
    <dbReference type="NCBI Taxonomy" id="456999"/>
    <lineage>
        <taxon>Eukaryota</taxon>
        <taxon>Fungi</taxon>
        <taxon>Dikarya</taxon>
        <taxon>Basidiomycota</taxon>
        <taxon>Agaricomycotina</taxon>
        <taxon>Agaricomycetes</taxon>
        <taxon>Cantharellales</taxon>
        <taxon>Ceratobasidiaceae</taxon>
        <taxon>Rhizoctonia</taxon>
    </lineage>
</organism>
<evidence type="ECO:0000313" key="2">
    <source>
        <dbReference type="EMBL" id="CAE6466317.1"/>
    </source>
</evidence>
<feature type="compositionally biased region" description="Basic and acidic residues" evidence="1">
    <location>
        <begin position="102"/>
        <end position="121"/>
    </location>
</feature>
<dbReference type="AlphaFoldDB" id="A0A8H3GU38"/>
<name>A0A8H3GU38_9AGAM</name>
<gene>
    <name evidence="2" type="ORF">RDB_LOCUS69385</name>
</gene>
<comment type="caution">
    <text evidence="2">The sequence shown here is derived from an EMBL/GenBank/DDBJ whole genome shotgun (WGS) entry which is preliminary data.</text>
</comment>
<sequence>MFLVEIVDLGISPRRNMFKLSSYEMRCVLLLYQNQNISGALPSYYGLDRVKVTATFPLRGSSIHETPHPYTLSPGVIRESGGSGACTIRCAHARTHRMECLAHQDASEHSPPEGRSSRGDATKWQCDPCPVARHPPNMGRRRNAPKGLAAVFFSIAPALTPGRPILKRRLTP</sequence>
<reference evidence="2" key="1">
    <citation type="submission" date="2021-01" db="EMBL/GenBank/DDBJ databases">
        <authorList>
            <person name="Kaushik A."/>
        </authorList>
    </citation>
    <scope>NUCLEOTIDE SEQUENCE</scope>
    <source>
        <strain evidence="2">AG6-10EEA</strain>
    </source>
</reference>
<accession>A0A8H3GU38</accession>
<proteinExistence type="predicted"/>